<dbReference type="GO" id="GO:0006511">
    <property type="term" value="P:ubiquitin-dependent protein catabolic process"/>
    <property type="evidence" value="ECO:0007669"/>
    <property type="project" value="TreeGrafter"/>
</dbReference>
<evidence type="ECO:0000256" key="1">
    <source>
        <dbReference type="SAM" id="MobiDB-lite"/>
    </source>
</evidence>
<feature type="domain" description="Cadherin-like beta-sandwich-like" evidence="2">
    <location>
        <begin position="7"/>
        <end position="76"/>
    </location>
</feature>
<name>A0A8T2LT36_ASTMX</name>
<organism evidence="3 4">
    <name type="scientific">Astyanax mexicanus</name>
    <name type="common">Blind cave fish</name>
    <name type="synonym">Astyanax fasciatus mexicanus</name>
    <dbReference type="NCBI Taxonomy" id="7994"/>
    <lineage>
        <taxon>Eukaryota</taxon>
        <taxon>Metazoa</taxon>
        <taxon>Chordata</taxon>
        <taxon>Craniata</taxon>
        <taxon>Vertebrata</taxon>
        <taxon>Euteleostomi</taxon>
        <taxon>Actinopterygii</taxon>
        <taxon>Neopterygii</taxon>
        <taxon>Teleostei</taxon>
        <taxon>Ostariophysi</taxon>
        <taxon>Characiformes</taxon>
        <taxon>Characoidei</taxon>
        <taxon>Acestrorhamphidae</taxon>
        <taxon>Acestrorhamphinae</taxon>
        <taxon>Astyanax</taxon>
    </lineage>
</organism>
<evidence type="ECO:0000259" key="2">
    <source>
        <dbReference type="Pfam" id="PF12733"/>
    </source>
</evidence>
<feature type="compositionally biased region" description="Low complexity" evidence="1">
    <location>
        <begin position="591"/>
        <end position="612"/>
    </location>
</feature>
<dbReference type="Gene3D" id="1.25.40.10">
    <property type="entry name" value="Tetratricopeptide repeat domain"/>
    <property type="match status" value="1"/>
</dbReference>
<dbReference type="InterPro" id="IPR025883">
    <property type="entry name" value="Cadherin-like_domain"/>
</dbReference>
<dbReference type="PANTHER" id="PTHR46016:SF1">
    <property type="entry name" value="RING-TYPE DOMAIN-CONTAINING PROTEIN"/>
    <property type="match status" value="1"/>
</dbReference>
<reference evidence="3 4" key="1">
    <citation type="submission" date="2021-07" db="EMBL/GenBank/DDBJ databases">
        <authorList>
            <person name="Imarazene B."/>
            <person name="Zahm M."/>
            <person name="Klopp C."/>
            <person name="Cabau C."/>
            <person name="Beille S."/>
            <person name="Jouanno E."/>
            <person name="Castinel A."/>
            <person name="Lluch J."/>
            <person name="Gil L."/>
            <person name="Kuchtly C."/>
            <person name="Lopez Roques C."/>
            <person name="Donnadieu C."/>
            <person name="Parrinello H."/>
            <person name="Journot L."/>
            <person name="Du K."/>
            <person name="Schartl M."/>
            <person name="Retaux S."/>
            <person name="Guiguen Y."/>
        </authorList>
    </citation>
    <scope>NUCLEOTIDE SEQUENCE [LARGE SCALE GENOMIC DNA]</scope>
    <source>
        <strain evidence="3">Pach_M1</strain>
        <tissue evidence="3">Testis</tissue>
    </source>
</reference>
<dbReference type="Proteomes" id="UP000752171">
    <property type="component" value="Unassembled WGS sequence"/>
</dbReference>
<comment type="caution">
    <text evidence="3">The sequence shown here is derived from an EMBL/GenBank/DDBJ whole genome shotgun (WGS) entry which is preliminary data.</text>
</comment>
<feature type="region of interest" description="Disordered" evidence="1">
    <location>
        <begin position="568"/>
        <end position="702"/>
    </location>
</feature>
<protein>
    <recommendedName>
        <fullName evidence="2">Cadherin-like beta-sandwich-like domain-containing protein</fullName>
    </recommendedName>
</protein>
<feature type="compositionally biased region" description="Low complexity" evidence="1">
    <location>
        <begin position="636"/>
        <end position="651"/>
    </location>
</feature>
<dbReference type="InterPro" id="IPR051438">
    <property type="entry name" value="RNF_E3_ubiq-protein_ligase"/>
</dbReference>
<dbReference type="EMBL" id="JAICCE010000007">
    <property type="protein sequence ID" value="KAG9275063.1"/>
    <property type="molecule type" value="Genomic_DNA"/>
</dbReference>
<dbReference type="GO" id="GO:0000209">
    <property type="term" value="P:protein polyubiquitination"/>
    <property type="evidence" value="ECO:0007669"/>
    <property type="project" value="TreeGrafter"/>
</dbReference>
<dbReference type="AlphaFoldDB" id="A0A8T2LT36"/>
<accession>A0A8T2LT36</accession>
<proteinExistence type="predicted"/>
<evidence type="ECO:0000313" key="4">
    <source>
        <dbReference type="Proteomes" id="UP000752171"/>
    </source>
</evidence>
<evidence type="ECO:0000313" key="3">
    <source>
        <dbReference type="EMBL" id="KAG9275063.1"/>
    </source>
</evidence>
<sequence>MGLWRKKIEYLCSVSFDCLRVSVGAQVPDPCMQITVREACSSGSVSLNAGDTLIPVQVTSPDGANSQVYTVMVTREQIPVAVSFCDVRDQMAFECPVSLNALYRPVSINQSDSKAVFSSPYIDMLTRRSKVHPFTERPLGDSWRVEETELDSRMSNTSVNCCFTHRGCKSVLKLAEVGAHAKDCPYKPPLNLNTKASSVTETNWYRNFFTSSGSLNIETKHSLKIRKWEKRLQAAVGEGDVEDLCCRAQNYINLYRKQIPKAGGKMHCEKENSPLDCLEQAAIHYATAIKFKPQDSQLHFLLGKTLEEFYYASELYGLKKKAKEEDQDLSEAQTSGRREEILAICSLHGFSGTVSVENQLKALDKELQLLKEQGQSGKADYVQTLHIWLCKTAGKMPPVYIITASHPPTALVAVFAARAVSMSAVQGEMVQQLEWVLLDAHFALLQILVQQQSEITQAWNTRRCQALGALIRLSCIAPCRKLLDMQERVCEMGVMTTPCSSTALCQLGLAQLAQYDSDSSSVRGQASLADACLSFQASIALEGLPLTGDAPELLTKQAWWQNHWVKEKERRDRQASIKTTGVNTAFDKTGEGTATGRGRSAAAAKSTPSAPARGVRTGPARGVRTGPARGVRTGPAARQRGQASRGAAAEADVGVKSPGEVSCKISSAGEFKQECRPPQADSAAESVESKAGPESPAVALNRKGSSARLGLARALSHSPDSHEQACRFYREVIALDPEVYDAYIELGNLLVSSDPLAAVHVYSHFPFKPVTDQTFDEAFLTGEIVRILMKQELFDHPQLLPNLIAYGKVMGLSCLEKYIDVLDKKFKTKLLKHVYAGIHHKSLDDEDLQQFFKFKCWI</sequence>
<dbReference type="InterPro" id="IPR011990">
    <property type="entry name" value="TPR-like_helical_dom_sf"/>
</dbReference>
<dbReference type="GO" id="GO:0061630">
    <property type="term" value="F:ubiquitin protein ligase activity"/>
    <property type="evidence" value="ECO:0007669"/>
    <property type="project" value="TreeGrafter"/>
</dbReference>
<dbReference type="SUPFAM" id="SSF48452">
    <property type="entry name" value="TPR-like"/>
    <property type="match status" value="1"/>
</dbReference>
<dbReference type="Pfam" id="PF12733">
    <property type="entry name" value="Cadherin-like"/>
    <property type="match status" value="1"/>
</dbReference>
<dbReference type="PANTHER" id="PTHR46016">
    <property type="entry name" value="ZINC FINGER, RING/FYVE/PHD-TYPE"/>
    <property type="match status" value="1"/>
</dbReference>
<gene>
    <name evidence="3" type="ORF">AMEX_G9539</name>
</gene>